<dbReference type="Proteomes" id="UP000623440">
    <property type="component" value="Unassembled WGS sequence"/>
</dbReference>
<feature type="transmembrane region" description="Helical" evidence="1">
    <location>
        <begin position="55"/>
        <end position="75"/>
    </location>
</feature>
<gene>
    <name evidence="2" type="ORF">H6G97_46360</name>
</gene>
<dbReference type="EMBL" id="JACJSI010000433">
    <property type="protein sequence ID" value="MBD2536319.1"/>
    <property type="molecule type" value="Genomic_DNA"/>
</dbReference>
<evidence type="ECO:0000313" key="3">
    <source>
        <dbReference type="Proteomes" id="UP000623440"/>
    </source>
</evidence>
<evidence type="ECO:0008006" key="4">
    <source>
        <dbReference type="Google" id="ProtNLM"/>
    </source>
</evidence>
<reference evidence="2 3" key="1">
    <citation type="journal article" date="2020" name="ISME J.">
        <title>Comparative genomics reveals insights into cyanobacterial evolution and habitat adaptation.</title>
        <authorList>
            <person name="Chen M.Y."/>
            <person name="Teng W.K."/>
            <person name="Zhao L."/>
            <person name="Hu C.X."/>
            <person name="Zhou Y.K."/>
            <person name="Han B.P."/>
            <person name="Song L.R."/>
            <person name="Shu W.S."/>
        </authorList>
    </citation>
    <scope>NUCLEOTIDE SEQUENCE [LARGE SCALE GENOMIC DNA]</scope>
    <source>
        <strain evidence="2 3">FACHB-838</strain>
    </source>
</reference>
<dbReference type="RefSeq" id="WP_190947053.1">
    <property type="nucleotide sequence ID" value="NZ_JACJSI010000433.1"/>
</dbReference>
<keyword evidence="1" id="KW-1133">Transmembrane helix</keyword>
<accession>A0ABR8E3P1</accession>
<sequence length="152" mass="16911">MMALHTNRGNGYLAAVLGGVTGAVVLMNLGIYLGIAYGKNFMPNAELEGLLPPFIGSFVGWWIGEVIGCWLVLRWRHYRKAGKTAKVLAIVTPFGIIAWFVVFSTLLNWVTSRVSELQFAQLYEIVRSLSAAVFAILLAWLARFLTKPHQQE</sequence>
<proteinExistence type="predicted"/>
<organism evidence="2 3">
    <name type="scientific">Nostoc flagelliforme FACHB-838</name>
    <dbReference type="NCBI Taxonomy" id="2692904"/>
    <lineage>
        <taxon>Bacteria</taxon>
        <taxon>Bacillati</taxon>
        <taxon>Cyanobacteriota</taxon>
        <taxon>Cyanophyceae</taxon>
        <taxon>Nostocales</taxon>
        <taxon>Nostocaceae</taxon>
        <taxon>Nostoc</taxon>
    </lineage>
</organism>
<feature type="transmembrane region" description="Helical" evidence="1">
    <location>
        <begin position="87"/>
        <end position="110"/>
    </location>
</feature>
<keyword evidence="1" id="KW-0812">Transmembrane</keyword>
<feature type="transmembrane region" description="Helical" evidence="1">
    <location>
        <begin position="12"/>
        <end position="35"/>
    </location>
</feature>
<evidence type="ECO:0000313" key="2">
    <source>
        <dbReference type="EMBL" id="MBD2536319.1"/>
    </source>
</evidence>
<evidence type="ECO:0000256" key="1">
    <source>
        <dbReference type="SAM" id="Phobius"/>
    </source>
</evidence>
<feature type="transmembrane region" description="Helical" evidence="1">
    <location>
        <begin position="122"/>
        <end position="142"/>
    </location>
</feature>
<keyword evidence="3" id="KW-1185">Reference proteome</keyword>
<protein>
    <recommendedName>
        <fullName evidence="4">ECF transporter S component</fullName>
    </recommendedName>
</protein>
<name>A0ABR8E3P1_9NOSO</name>
<comment type="caution">
    <text evidence="2">The sequence shown here is derived from an EMBL/GenBank/DDBJ whole genome shotgun (WGS) entry which is preliminary data.</text>
</comment>
<keyword evidence="1" id="KW-0472">Membrane</keyword>